<keyword evidence="1" id="KW-0808">Transferase</keyword>
<keyword evidence="7" id="KW-0694">RNA-binding</keyword>
<dbReference type="GO" id="GO:0004519">
    <property type="term" value="F:endonuclease activity"/>
    <property type="evidence" value="ECO:0007669"/>
    <property type="project" value="UniProtKB-KW"/>
</dbReference>
<dbReference type="Gene3D" id="2.40.70.10">
    <property type="entry name" value="Acid Proteases"/>
    <property type="match status" value="1"/>
</dbReference>
<dbReference type="CDD" id="cd00303">
    <property type="entry name" value="retropepsin_like"/>
    <property type="match status" value="1"/>
</dbReference>
<dbReference type="InterPro" id="IPR041588">
    <property type="entry name" value="Integrase_H2C2"/>
</dbReference>
<dbReference type="FunFam" id="3.30.70.270:FF:000020">
    <property type="entry name" value="Transposon Tf2-6 polyprotein-like Protein"/>
    <property type="match status" value="1"/>
</dbReference>
<dbReference type="FunFam" id="1.10.340.70:FF:000001">
    <property type="entry name" value="Retrovirus-related Pol polyprotein from transposon gypsy-like Protein"/>
    <property type="match status" value="1"/>
</dbReference>
<keyword evidence="5" id="KW-0378">Hydrolase</keyword>
<dbReference type="Pfam" id="PF17921">
    <property type="entry name" value="Integrase_H2C2"/>
    <property type="match status" value="1"/>
</dbReference>
<keyword evidence="2" id="KW-0548">Nucleotidyltransferase</keyword>
<dbReference type="PROSITE" id="PS50878">
    <property type="entry name" value="RT_POL"/>
    <property type="match status" value="1"/>
</dbReference>
<dbReference type="EMBL" id="QXFW01003811">
    <property type="protein sequence ID" value="KAE8968664.1"/>
    <property type="molecule type" value="Genomic_DNA"/>
</dbReference>
<dbReference type="InterPro" id="IPR050951">
    <property type="entry name" value="Retrovirus_Pol_polyprotein"/>
</dbReference>
<feature type="compositionally biased region" description="Basic residues" evidence="11">
    <location>
        <begin position="488"/>
        <end position="507"/>
    </location>
</feature>
<accession>A0A6A3HIX2</accession>
<dbReference type="GO" id="GO:0003964">
    <property type="term" value="F:RNA-directed DNA polymerase activity"/>
    <property type="evidence" value="ECO:0007669"/>
    <property type="project" value="UniProtKB-KW"/>
</dbReference>
<evidence type="ECO:0000259" key="13">
    <source>
        <dbReference type="PROSITE" id="PS50994"/>
    </source>
</evidence>
<evidence type="ECO:0000313" key="15">
    <source>
        <dbReference type="Proteomes" id="UP000460718"/>
    </source>
</evidence>
<dbReference type="GO" id="GO:0004190">
    <property type="term" value="F:aspartic-type endopeptidase activity"/>
    <property type="evidence" value="ECO:0007669"/>
    <property type="project" value="InterPro"/>
</dbReference>
<evidence type="ECO:0000313" key="14">
    <source>
        <dbReference type="EMBL" id="KAE8968664.1"/>
    </source>
</evidence>
<dbReference type="Gene3D" id="3.10.10.10">
    <property type="entry name" value="HIV Type 1 Reverse Transcriptase, subunit A, domain 1"/>
    <property type="match status" value="1"/>
</dbReference>
<dbReference type="InterPro" id="IPR001584">
    <property type="entry name" value="Integrase_cat-core"/>
</dbReference>
<dbReference type="SUPFAM" id="SSF50630">
    <property type="entry name" value="Acid proteases"/>
    <property type="match status" value="1"/>
</dbReference>
<keyword evidence="6" id="KW-0460">Magnesium</keyword>
<feature type="compositionally biased region" description="Low complexity" evidence="11">
    <location>
        <begin position="470"/>
        <end position="487"/>
    </location>
</feature>
<evidence type="ECO:0000256" key="1">
    <source>
        <dbReference type="ARBA" id="ARBA00022679"/>
    </source>
</evidence>
<feature type="region of interest" description="Disordered" evidence="11">
    <location>
        <begin position="162"/>
        <end position="187"/>
    </location>
</feature>
<evidence type="ECO:0000256" key="10">
    <source>
        <dbReference type="ARBA" id="ARBA00023268"/>
    </source>
</evidence>
<gene>
    <name evidence="14" type="ORF">PF011_g27097</name>
</gene>
<reference evidence="14 15" key="1">
    <citation type="submission" date="2018-09" db="EMBL/GenBank/DDBJ databases">
        <title>Genomic investigation of the strawberry pathogen Phytophthora fragariae indicates pathogenicity is determined by transcriptional variation in three key races.</title>
        <authorList>
            <person name="Adams T.M."/>
            <person name="Armitage A.D."/>
            <person name="Sobczyk M.K."/>
            <person name="Bates H.J."/>
            <person name="Dunwell J.M."/>
            <person name="Nellist C.F."/>
            <person name="Harrison R.J."/>
        </authorList>
    </citation>
    <scope>NUCLEOTIDE SEQUENCE [LARGE SCALE GENOMIC DNA]</scope>
    <source>
        <strain evidence="14 15">SCRP245</strain>
    </source>
</reference>
<dbReference type="PANTHER" id="PTHR37984:SF5">
    <property type="entry name" value="PROTEIN NYNRIN-LIKE"/>
    <property type="match status" value="1"/>
</dbReference>
<dbReference type="InterPro" id="IPR043502">
    <property type="entry name" value="DNA/RNA_pol_sf"/>
</dbReference>
<keyword evidence="9" id="KW-0695">RNA-directed DNA polymerase</keyword>
<dbReference type="InterPro" id="IPR043128">
    <property type="entry name" value="Rev_trsase/Diguanyl_cyclase"/>
</dbReference>
<keyword evidence="10" id="KW-0511">Multifunctional enzyme</keyword>
<dbReference type="SUPFAM" id="SSF53098">
    <property type="entry name" value="Ribonuclease H-like"/>
    <property type="match status" value="1"/>
</dbReference>
<dbReference type="Gene3D" id="1.10.340.70">
    <property type="match status" value="1"/>
</dbReference>
<name>A0A6A3HIX2_9STRA</name>
<dbReference type="CDD" id="cd09274">
    <property type="entry name" value="RNase_HI_RT_Ty3"/>
    <property type="match status" value="1"/>
</dbReference>
<dbReference type="PANTHER" id="PTHR37984">
    <property type="entry name" value="PROTEIN CBG26694"/>
    <property type="match status" value="1"/>
</dbReference>
<evidence type="ECO:0000256" key="9">
    <source>
        <dbReference type="ARBA" id="ARBA00022918"/>
    </source>
</evidence>
<dbReference type="Pfam" id="PF08284">
    <property type="entry name" value="RVP_2"/>
    <property type="match status" value="1"/>
</dbReference>
<dbReference type="Pfam" id="PF00078">
    <property type="entry name" value="RVT_1"/>
    <property type="match status" value="1"/>
</dbReference>
<dbReference type="InterPro" id="IPR021109">
    <property type="entry name" value="Peptidase_aspartic_dom_sf"/>
</dbReference>
<evidence type="ECO:0000259" key="12">
    <source>
        <dbReference type="PROSITE" id="PS50878"/>
    </source>
</evidence>
<evidence type="ECO:0000256" key="6">
    <source>
        <dbReference type="ARBA" id="ARBA00022842"/>
    </source>
</evidence>
<keyword evidence="3" id="KW-0540">Nuclease</keyword>
<evidence type="ECO:0000256" key="5">
    <source>
        <dbReference type="ARBA" id="ARBA00022801"/>
    </source>
</evidence>
<dbReference type="InterPro" id="IPR000477">
    <property type="entry name" value="RT_dom"/>
</dbReference>
<dbReference type="PROSITE" id="PS50994">
    <property type="entry name" value="INTEGRASE"/>
    <property type="match status" value="1"/>
</dbReference>
<comment type="caution">
    <text evidence="14">The sequence shown here is derived from an EMBL/GenBank/DDBJ whole genome shotgun (WGS) entry which is preliminary data.</text>
</comment>
<dbReference type="InterPro" id="IPR012337">
    <property type="entry name" value="RNaseH-like_sf"/>
</dbReference>
<evidence type="ECO:0000256" key="2">
    <source>
        <dbReference type="ARBA" id="ARBA00022695"/>
    </source>
</evidence>
<evidence type="ECO:0008006" key="16">
    <source>
        <dbReference type="Google" id="ProtNLM"/>
    </source>
</evidence>
<dbReference type="GO" id="GO:0015074">
    <property type="term" value="P:DNA integration"/>
    <property type="evidence" value="ECO:0007669"/>
    <property type="project" value="UniProtKB-KW"/>
</dbReference>
<sequence>MSMRDYVQKIRHLVSCIVTNPIDVTSQVYVFIFGMREGMTRYCLTRAEPSTLEAAFALALREDYTVASSYARALSPDARASAPEPMEIDAIEAKSRSRSTSTARGPRFNNDNRPRDGRPLVCYRWRKSGHRAAVCRAPAPVLASAEVVGEADGTFLTALPKKRSGPVGAGRPTGWNGGPDPPVATGPPSPPVLYAHFNATTTNGDSRLILVSLQVAGAERPLRALLDSGATNNFIRDDCLALLPSHVRVREGPGEIVVKLADGKPHRAPRRAVSLAYAFDGFSTNDDFLVIELNYAFDCILGMPWLARYQPEIDWLARSVRRRVGYDVSEVFTHLLVAPSRHVAVVDRTSTTQSPPRESDGPRCVECAASVIGPVSNPPSRAREGMKKNTAVEQRLPYEKNAVEQRLPCEKNAVEQRLPYENQAVEQRLPYEKNAVEQRLPFADDSVAQQDLRDTGMVETELPCLEEGEVSSSESSSSETSASSNGSRRLRKSKRNRSGRRRLRRRSTAVDQAPSGEILNVVEYSEGSLNQVRAIEVANPPTDAATTTRLPGLSWKHFLRDLKAGEIEQVCLLTGSDLPDVLANAVRDDASSSRPKAAEPKSFEDIFPEKIPAELPAERGVRHEIDLVPGSKYCVTRQWPLPRDRVQAIDDFFEGRRKAGHVRESISPHSSPTFCVKKATGGWRIVHAFNKLNDATIPAQTPIPRKDMVLDTMSGSVIYSAIDLTDGFYQILMRESDIPLTAVSTPSGMLWEWLVMPQGLKNAPVTFNRMVSHVLRPLRAFAPSYFDDIFVHSRAEDGLSAVDVYLRHLRKVFEKMRENKLYANLKKCVFCAPEIPGLGCYVSKSGVCADPEKILSICSWPTPKNQTELRQWLGLANYLHKYTNDYAGLIQPMSSLLKKDVTWNWRPEHQDAFDAVKKSLASAPVLMLPDTSRPFHVVCDASEFAIGCALMQFDAEGRESVVSYQSRQMKPAEKNYPVHDKELLAMRYALIKFRVYLLGEQTFAVYTDHASLRTAMKSPHLSQRMARWLSFFAEYNFGVHYKPGKNNILADALSRRPDYDPRRLTRHQDIPDDDDDDDDCATCVTLGINATVSSPVLPLRQQFADAYEEDSFYAAIIRYLRNPTAHTLAKLTCPTRDAITRYDLDGDLLTYAIDTFDTPRVVIPADDDLRARLVHEYHDAPAGGHLGREKTFAALSRDFFWPRMYKWIRKWVRSCEICQRVKPAASKQAPLRPLPIATSAWRSVSMDFIFGLPRDAEGRTGVLVFVDRFSKMVHLAPVAAEVTADESAELFLDLVFRHHGLPESIVSDRDPRFTSAFWTRLFALLGTRLLMSTAAHPETDGQTERVNRVLEDVLRSYATSFASFDAVLRE</sequence>
<organism evidence="14 15">
    <name type="scientific">Phytophthora fragariae</name>
    <dbReference type="NCBI Taxonomy" id="53985"/>
    <lineage>
        <taxon>Eukaryota</taxon>
        <taxon>Sar</taxon>
        <taxon>Stramenopiles</taxon>
        <taxon>Oomycota</taxon>
        <taxon>Peronosporomycetes</taxon>
        <taxon>Peronosporales</taxon>
        <taxon>Peronosporaceae</taxon>
        <taxon>Phytophthora</taxon>
    </lineage>
</organism>
<dbReference type="InterPro" id="IPR041577">
    <property type="entry name" value="RT_RNaseH_2"/>
</dbReference>
<dbReference type="Gene3D" id="3.30.70.270">
    <property type="match status" value="2"/>
</dbReference>
<evidence type="ECO:0000256" key="4">
    <source>
        <dbReference type="ARBA" id="ARBA00022759"/>
    </source>
</evidence>
<dbReference type="GO" id="GO:0006508">
    <property type="term" value="P:proteolysis"/>
    <property type="evidence" value="ECO:0007669"/>
    <property type="project" value="InterPro"/>
</dbReference>
<evidence type="ECO:0000256" key="11">
    <source>
        <dbReference type="SAM" id="MobiDB-lite"/>
    </source>
</evidence>
<keyword evidence="4" id="KW-0255">Endonuclease</keyword>
<dbReference type="Pfam" id="PF17919">
    <property type="entry name" value="RT_RNaseH_2"/>
    <property type="match status" value="1"/>
</dbReference>
<protein>
    <recommendedName>
        <fullName evidence="16">Reverse transcriptase</fullName>
    </recommendedName>
</protein>
<evidence type="ECO:0000256" key="8">
    <source>
        <dbReference type="ARBA" id="ARBA00022908"/>
    </source>
</evidence>
<dbReference type="InterPro" id="IPR036397">
    <property type="entry name" value="RNaseH_sf"/>
</dbReference>
<dbReference type="PROSITE" id="PS00141">
    <property type="entry name" value="ASP_PROTEASE"/>
    <property type="match status" value="1"/>
</dbReference>
<dbReference type="Gene3D" id="3.30.420.10">
    <property type="entry name" value="Ribonuclease H-like superfamily/Ribonuclease H"/>
    <property type="match status" value="1"/>
</dbReference>
<dbReference type="SUPFAM" id="SSF56672">
    <property type="entry name" value="DNA/RNA polymerases"/>
    <property type="match status" value="1"/>
</dbReference>
<feature type="region of interest" description="Disordered" evidence="11">
    <location>
        <begin position="92"/>
        <end position="113"/>
    </location>
</feature>
<feature type="domain" description="Integrase catalytic" evidence="13">
    <location>
        <begin position="1229"/>
        <end position="1370"/>
    </location>
</feature>
<proteinExistence type="predicted"/>
<keyword evidence="8" id="KW-0229">DNA integration</keyword>
<feature type="domain" description="Reverse transcriptase" evidence="12">
    <location>
        <begin position="657"/>
        <end position="877"/>
    </location>
</feature>
<feature type="region of interest" description="Disordered" evidence="11">
    <location>
        <begin position="459"/>
        <end position="512"/>
    </location>
</feature>
<dbReference type="Proteomes" id="UP000460718">
    <property type="component" value="Unassembled WGS sequence"/>
</dbReference>
<evidence type="ECO:0000256" key="3">
    <source>
        <dbReference type="ARBA" id="ARBA00022722"/>
    </source>
</evidence>
<dbReference type="InterPro" id="IPR001969">
    <property type="entry name" value="Aspartic_peptidase_AS"/>
</dbReference>
<dbReference type="GO" id="GO:0003723">
    <property type="term" value="F:RNA binding"/>
    <property type="evidence" value="ECO:0007669"/>
    <property type="project" value="UniProtKB-KW"/>
</dbReference>
<evidence type="ECO:0000256" key="7">
    <source>
        <dbReference type="ARBA" id="ARBA00022884"/>
    </source>
</evidence>
<dbReference type="CDD" id="cd01647">
    <property type="entry name" value="RT_LTR"/>
    <property type="match status" value="1"/>
</dbReference>